<dbReference type="SMART" id="SM00220">
    <property type="entry name" value="S_TKc"/>
    <property type="match status" value="1"/>
</dbReference>
<dbReference type="EC" id="2.7.11.1" evidence="1"/>
<dbReference type="Gene3D" id="1.10.510.10">
    <property type="entry name" value="Transferase(Phosphotransferase) domain 1"/>
    <property type="match status" value="1"/>
</dbReference>
<accession>A0A2P8IA02</accession>
<dbReference type="GO" id="GO:0005524">
    <property type="term" value="F:ATP binding"/>
    <property type="evidence" value="ECO:0007669"/>
    <property type="project" value="UniProtKB-KW"/>
</dbReference>
<gene>
    <name evidence="8" type="ORF">B0I31_105250</name>
</gene>
<dbReference type="GO" id="GO:0004674">
    <property type="term" value="F:protein serine/threonine kinase activity"/>
    <property type="evidence" value="ECO:0007669"/>
    <property type="project" value="UniProtKB-KW"/>
</dbReference>
<sequence>MPDDFPAQYLPIRKIASGGFGSVWEAREKHDPDRPVVIKIPLALMDDEDRVRFSREVRLQSQLNHRNILPVLDHSLDMANPWYAAPLAEGNMAEVLPILGESDALALFGDALTGVAFAHRNRVLHRDLKPENVLVFAGNGGGRRYARVADFGLGRAFTRDASFRTASRLGAGTPGWAAPEQWTDFGGVDHRADIYSLGQILAYVLATVAVPDSPLTRRLEYCVRTATAVNADHRYRTAEEFHDDFRLVIDHPTSLQRPVDTALGLIQALIENESADLESTRQLAQFLLEHRDDFQLATRTLPRLPYVLLQALLAHHAPAMLPVLESYVSFLEEPLALDYVMTSLRFIEDVLGISPDGATRELSLLASVTLAARYSIAEANYIVSRCVAAERDETVIQALAHHVRTHPAVADWCRANLRHLSLPPVLLRAIEGD</sequence>
<evidence type="ECO:0000313" key="9">
    <source>
        <dbReference type="Proteomes" id="UP000241118"/>
    </source>
</evidence>
<keyword evidence="4" id="KW-0547">Nucleotide-binding</keyword>
<protein>
    <recommendedName>
        <fullName evidence="1">non-specific serine/threonine protein kinase</fullName>
        <ecNumber evidence="1">2.7.11.1</ecNumber>
    </recommendedName>
</protein>
<keyword evidence="2" id="KW-0723">Serine/threonine-protein kinase</keyword>
<name>A0A2P8IA02_SACCR</name>
<feature type="domain" description="Protein kinase" evidence="7">
    <location>
        <begin position="9"/>
        <end position="287"/>
    </location>
</feature>
<keyword evidence="5 8" id="KW-0418">Kinase</keyword>
<dbReference type="Proteomes" id="UP000241118">
    <property type="component" value="Unassembled WGS sequence"/>
</dbReference>
<dbReference type="SUPFAM" id="SSF56112">
    <property type="entry name" value="Protein kinase-like (PK-like)"/>
    <property type="match status" value="1"/>
</dbReference>
<dbReference type="InterPro" id="IPR000719">
    <property type="entry name" value="Prot_kinase_dom"/>
</dbReference>
<dbReference type="PANTHER" id="PTHR43289:SF6">
    <property type="entry name" value="SERINE_THREONINE-PROTEIN KINASE NEKL-3"/>
    <property type="match status" value="1"/>
</dbReference>
<dbReference type="PROSITE" id="PS00108">
    <property type="entry name" value="PROTEIN_KINASE_ST"/>
    <property type="match status" value="1"/>
</dbReference>
<evidence type="ECO:0000259" key="7">
    <source>
        <dbReference type="PROSITE" id="PS50011"/>
    </source>
</evidence>
<evidence type="ECO:0000256" key="5">
    <source>
        <dbReference type="ARBA" id="ARBA00022777"/>
    </source>
</evidence>
<dbReference type="PANTHER" id="PTHR43289">
    <property type="entry name" value="MITOGEN-ACTIVATED PROTEIN KINASE KINASE KINASE 20-RELATED"/>
    <property type="match status" value="1"/>
</dbReference>
<dbReference type="CDD" id="cd14014">
    <property type="entry name" value="STKc_PknB_like"/>
    <property type="match status" value="1"/>
</dbReference>
<evidence type="ECO:0000256" key="1">
    <source>
        <dbReference type="ARBA" id="ARBA00012513"/>
    </source>
</evidence>
<dbReference type="AlphaFoldDB" id="A0A2P8IA02"/>
<proteinExistence type="predicted"/>
<dbReference type="EMBL" id="PYAX01000005">
    <property type="protein sequence ID" value="PSL55291.1"/>
    <property type="molecule type" value="Genomic_DNA"/>
</dbReference>
<dbReference type="InterPro" id="IPR008271">
    <property type="entry name" value="Ser/Thr_kinase_AS"/>
</dbReference>
<organism evidence="8 9">
    <name type="scientific">Saccharothrix carnea</name>
    <dbReference type="NCBI Taxonomy" id="1280637"/>
    <lineage>
        <taxon>Bacteria</taxon>
        <taxon>Bacillati</taxon>
        <taxon>Actinomycetota</taxon>
        <taxon>Actinomycetes</taxon>
        <taxon>Pseudonocardiales</taxon>
        <taxon>Pseudonocardiaceae</taxon>
        <taxon>Saccharothrix</taxon>
    </lineage>
</organism>
<dbReference type="InterPro" id="IPR011009">
    <property type="entry name" value="Kinase-like_dom_sf"/>
</dbReference>
<evidence type="ECO:0000256" key="2">
    <source>
        <dbReference type="ARBA" id="ARBA00022527"/>
    </source>
</evidence>
<keyword evidence="6" id="KW-0067">ATP-binding</keyword>
<evidence type="ECO:0000256" key="3">
    <source>
        <dbReference type="ARBA" id="ARBA00022679"/>
    </source>
</evidence>
<evidence type="ECO:0000256" key="6">
    <source>
        <dbReference type="ARBA" id="ARBA00022840"/>
    </source>
</evidence>
<comment type="caution">
    <text evidence="8">The sequence shown here is derived from an EMBL/GenBank/DDBJ whole genome shotgun (WGS) entry which is preliminary data.</text>
</comment>
<evidence type="ECO:0000313" key="8">
    <source>
        <dbReference type="EMBL" id="PSL55291.1"/>
    </source>
</evidence>
<reference evidence="8 9" key="1">
    <citation type="submission" date="2018-03" db="EMBL/GenBank/DDBJ databases">
        <title>Genomic Encyclopedia of Type Strains, Phase III (KMG-III): the genomes of soil and plant-associated and newly described type strains.</title>
        <authorList>
            <person name="Whitman W."/>
        </authorList>
    </citation>
    <scope>NUCLEOTIDE SEQUENCE [LARGE SCALE GENOMIC DNA]</scope>
    <source>
        <strain evidence="8 9">CGMCC 4.7097</strain>
    </source>
</reference>
<evidence type="ECO:0000256" key="4">
    <source>
        <dbReference type="ARBA" id="ARBA00022741"/>
    </source>
</evidence>
<keyword evidence="9" id="KW-1185">Reference proteome</keyword>
<dbReference type="Pfam" id="PF00069">
    <property type="entry name" value="Pkinase"/>
    <property type="match status" value="1"/>
</dbReference>
<keyword evidence="3" id="KW-0808">Transferase</keyword>
<dbReference type="PROSITE" id="PS50011">
    <property type="entry name" value="PROTEIN_KINASE_DOM"/>
    <property type="match status" value="1"/>
</dbReference>